<feature type="chain" id="PRO_5031197223" description="Bacterial CdiA-CT RNAse A domain-containing protein" evidence="1">
    <location>
        <begin position="36"/>
        <end position="188"/>
    </location>
</feature>
<keyword evidence="1" id="KW-0732">Signal</keyword>
<dbReference type="EMBL" id="JACHDD010000057">
    <property type="protein sequence ID" value="MBB5429804.1"/>
    <property type="molecule type" value="Genomic_DNA"/>
</dbReference>
<dbReference type="InterPro" id="IPR041436">
    <property type="entry name" value="RNAse_A_bac"/>
</dbReference>
<proteinExistence type="predicted"/>
<evidence type="ECO:0000256" key="1">
    <source>
        <dbReference type="SAM" id="SignalP"/>
    </source>
</evidence>
<name>A0A7W8Q208_PARAM</name>
<evidence type="ECO:0000313" key="3">
    <source>
        <dbReference type="EMBL" id="MBB5429804.1"/>
    </source>
</evidence>
<gene>
    <name evidence="3" type="ORF">HDG40_008007</name>
</gene>
<protein>
    <recommendedName>
        <fullName evidence="2">Bacterial CdiA-CT RNAse A domain-containing protein</fullName>
    </recommendedName>
</protein>
<feature type="domain" description="Bacterial CdiA-CT RNAse A" evidence="2">
    <location>
        <begin position="58"/>
        <end position="187"/>
    </location>
</feature>
<sequence length="188" mass="19920">MKKSLHRNIRIRLLRTSVFSTVACALALTMLNAAAQTCLPPANGNWAQWLGQQESAGGHAVRCHVGKSESGLIGRIINRGGGKGDTCAPYPEAASSFTDAKTMLRAISDAIKTSAPGAVTGPNGRTTLTGRSEQKVGLVVETFTGKDPSKNRSPCDANKGFVCQGTRNWVAVIEKNDADCFLLTAYPK</sequence>
<reference evidence="3 4" key="1">
    <citation type="submission" date="2020-08" db="EMBL/GenBank/DDBJ databases">
        <title>Genomic Encyclopedia of Type Strains, Phase IV (KMG-V): Genome sequencing to study the core and pangenomes of soil and plant-associated prokaryotes.</title>
        <authorList>
            <person name="Whitman W."/>
        </authorList>
    </citation>
    <scope>NUCLEOTIDE SEQUENCE [LARGE SCALE GENOMIC DNA]</scope>
    <source>
        <strain evidence="3 4">JPY158</strain>
    </source>
</reference>
<dbReference type="Pfam" id="PF18431">
    <property type="entry name" value="RNAse_A_bac"/>
    <property type="match status" value="1"/>
</dbReference>
<dbReference type="RefSeq" id="WP_320407333.1">
    <property type="nucleotide sequence ID" value="NZ_JBNDLN010000003.1"/>
</dbReference>
<evidence type="ECO:0000259" key="2">
    <source>
        <dbReference type="Pfam" id="PF18431"/>
    </source>
</evidence>
<organism evidence="3 4">
    <name type="scientific">Paraburkholderia atlantica</name>
    <dbReference type="NCBI Taxonomy" id="2654982"/>
    <lineage>
        <taxon>Bacteria</taxon>
        <taxon>Pseudomonadati</taxon>
        <taxon>Pseudomonadota</taxon>
        <taxon>Betaproteobacteria</taxon>
        <taxon>Burkholderiales</taxon>
        <taxon>Burkholderiaceae</taxon>
        <taxon>Paraburkholderia</taxon>
    </lineage>
</organism>
<evidence type="ECO:0000313" key="4">
    <source>
        <dbReference type="Proteomes" id="UP000592780"/>
    </source>
</evidence>
<feature type="signal peptide" evidence="1">
    <location>
        <begin position="1"/>
        <end position="35"/>
    </location>
</feature>
<dbReference type="AlphaFoldDB" id="A0A7W8Q208"/>
<dbReference type="Proteomes" id="UP000592780">
    <property type="component" value="Unassembled WGS sequence"/>
</dbReference>
<comment type="caution">
    <text evidence="3">The sequence shown here is derived from an EMBL/GenBank/DDBJ whole genome shotgun (WGS) entry which is preliminary data.</text>
</comment>
<keyword evidence="4" id="KW-1185">Reference proteome</keyword>
<accession>A0A7W8Q208</accession>